<dbReference type="PROSITE" id="PS00036">
    <property type="entry name" value="BZIP_BASIC"/>
    <property type="match status" value="1"/>
</dbReference>
<keyword evidence="3" id="KW-0238">DNA-binding</keyword>
<dbReference type="GO" id="GO:0046982">
    <property type="term" value="F:protein heterodimerization activity"/>
    <property type="evidence" value="ECO:0007669"/>
    <property type="project" value="UniProtKB-ARBA"/>
</dbReference>
<evidence type="ECO:0000313" key="8">
    <source>
        <dbReference type="EMBL" id="KAL2497745.1"/>
    </source>
</evidence>
<dbReference type="InterPro" id="IPR004827">
    <property type="entry name" value="bZIP"/>
</dbReference>
<comment type="caution">
    <text evidence="8">The sequence shown here is derived from an EMBL/GenBank/DDBJ whole genome shotgun (WGS) entry which is preliminary data.</text>
</comment>
<evidence type="ECO:0000256" key="6">
    <source>
        <dbReference type="SAM" id="MobiDB-lite"/>
    </source>
</evidence>
<reference evidence="9" key="1">
    <citation type="submission" date="2024-07" db="EMBL/GenBank/DDBJ databases">
        <title>Two chromosome-level genome assemblies of Korean endemic species Abeliophyllum distichum and Forsythia ovata (Oleaceae).</title>
        <authorList>
            <person name="Jang H."/>
        </authorList>
    </citation>
    <scope>NUCLEOTIDE SEQUENCE [LARGE SCALE GENOMIC DNA]</scope>
</reference>
<keyword evidence="2" id="KW-0805">Transcription regulation</keyword>
<feature type="region of interest" description="Disordered" evidence="6">
    <location>
        <begin position="1"/>
        <end position="50"/>
    </location>
</feature>
<evidence type="ECO:0000256" key="1">
    <source>
        <dbReference type="ARBA" id="ARBA00004123"/>
    </source>
</evidence>
<dbReference type="CDD" id="cd14702">
    <property type="entry name" value="bZIP_plant_GBF1"/>
    <property type="match status" value="1"/>
</dbReference>
<dbReference type="InterPro" id="IPR046347">
    <property type="entry name" value="bZIP_sf"/>
</dbReference>
<name>A0ABD1SAX2_9LAMI</name>
<evidence type="ECO:0000256" key="4">
    <source>
        <dbReference type="ARBA" id="ARBA00023163"/>
    </source>
</evidence>
<dbReference type="FunFam" id="1.20.5.170:FF:000020">
    <property type="entry name" value="BZIP transcription factor"/>
    <property type="match status" value="1"/>
</dbReference>
<keyword evidence="5" id="KW-0539">Nucleus</keyword>
<evidence type="ECO:0000259" key="7">
    <source>
        <dbReference type="PROSITE" id="PS50217"/>
    </source>
</evidence>
<dbReference type="SUPFAM" id="SSF57959">
    <property type="entry name" value="Leucine zipper domain"/>
    <property type="match status" value="1"/>
</dbReference>
<keyword evidence="4" id="KW-0804">Transcription</keyword>
<protein>
    <submittedName>
        <fullName evidence="8">Basic leucine-zipper 44</fullName>
    </submittedName>
</protein>
<feature type="domain" description="BZIP" evidence="7">
    <location>
        <begin position="27"/>
        <end position="90"/>
    </location>
</feature>
<accession>A0ABD1SAX2</accession>
<dbReference type="AlphaFoldDB" id="A0ABD1SAX2"/>
<dbReference type="Gene3D" id="1.20.5.170">
    <property type="match status" value="1"/>
</dbReference>
<dbReference type="GO" id="GO:0003677">
    <property type="term" value="F:DNA binding"/>
    <property type="evidence" value="ECO:0007669"/>
    <property type="project" value="UniProtKB-KW"/>
</dbReference>
<dbReference type="PROSITE" id="PS50217">
    <property type="entry name" value="BZIP"/>
    <property type="match status" value="1"/>
</dbReference>
<gene>
    <name evidence="8" type="ORF">Adt_23295</name>
</gene>
<dbReference type="Proteomes" id="UP001604336">
    <property type="component" value="Unassembled WGS sequence"/>
</dbReference>
<keyword evidence="9" id="KW-1185">Reference proteome</keyword>
<feature type="compositionally biased region" description="Low complexity" evidence="6">
    <location>
        <begin position="1"/>
        <end position="18"/>
    </location>
</feature>
<evidence type="ECO:0000256" key="3">
    <source>
        <dbReference type="ARBA" id="ARBA00023125"/>
    </source>
</evidence>
<dbReference type="GO" id="GO:0005634">
    <property type="term" value="C:nucleus"/>
    <property type="evidence" value="ECO:0007669"/>
    <property type="project" value="UniProtKB-SubCell"/>
</dbReference>
<comment type="subcellular location">
    <subcellularLocation>
        <location evidence="1">Nucleus</location>
    </subcellularLocation>
</comment>
<evidence type="ECO:0000256" key="2">
    <source>
        <dbReference type="ARBA" id="ARBA00023015"/>
    </source>
</evidence>
<evidence type="ECO:0000313" key="9">
    <source>
        <dbReference type="Proteomes" id="UP001604336"/>
    </source>
</evidence>
<dbReference type="EMBL" id="JBFOLK010000007">
    <property type="protein sequence ID" value="KAL2497745.1"/>
    <property type="molecule type" value="Genomic_DNA"/>
</dbReference>
<dbReference type="PANTHER" id="PTHR45764">
    <property type="entry name" value="BZIP TRANSCRIPTION FACTOR 44"/>
    <property type="match status" value="1"/>
</dbReference>
<evidence type="ECO:0000256" key="5">
    <source>
        <dbReference type="ARBA" id="ARBA00023242"/>
    </source>
</evidence>
<dbReference type="InterPro" id="IPR045314">
    <property type="entry name" value="bZIP_plant_GBF1"/>
</dbReference>
<sequence length="159" mass="18412">MASPSGTCSGSSSIQNSSEDNLQDIMDQRKRKRMISNRESARRSRIRKQKQMDDLMAQVSQLRTENNNMLNNMNVVTQLYLNIEAENSVLRAQLGELSHRLQALNEIINCTEYTFAGFHENDNNYAYNEQMINEDDFLNPWSLLHVNQPIMASPDIFMY</sequence>
<organism evidence="8 9">
    <name type="scientific">Abeliophyllum distichum</name>
    <dbReference type="NCBI Taxonomy" id="126358"/>
    <lineage>
        <taxon>Eukaryota</taxon>
        <taxon>Viridiplantae</taxon>
        <taxon>Streptophyta</taxon>
        <taxon>Embryophyta</taxon>
        <taxon>Tracheophyta</taxon>
        <taxon>Spermatophyta</taxon>
        <taxon>Magnoliopsida</taxon>
        <taxon>eudicotyledons</taxon>
        <taxon>Gunneridae</taxon>
        <taxon>Pentapetalae</taxon>
        <taxon>asterids</taxon>
        <taxon>lamiids</taxon>
        <taxon>Lamiales</taxon>
        <taxon>Oleaceae</taxon>
        <taxon>Forsythieae</taxon>
        <taxon>Abeliophyllum</taxon>
    </lineage>
</organism>
<dbReference type="SMART" id="SM00338">
    <property type="entry name" value="BRLZ"/>
    <property type="match status" value="1"/>
</dbReference>
<proteinExistence type="predicted"/>
<dbReference type="PANTHER" id="PTHR45764:SF38">
    <property type="entry name" value="BZIP TRANSCRIPTION FACTOR 44"/>
    <property type="match status" value="1"/>
</dbReference>
<dbReference type="Pfam" id="PF00170">
    <property type="entry name" value="bZIP_1"/>
    <property type="match status" value="1"/>
</dbReference>